<dbReference type="EMBL" id="JACSQR010000016">
    <property type="protein sequence ID" value="MBD7947778.1"/>
    <property type="molecule type" value="Genomic_DNA"/>
</dbReference>
<dbReference type="InterPro" id="IPR004789">
    <property type="entry name" value="Acetalactate_synth_ssu"/>
</dbReference>
<dbReference type="GeneID" id="84652828"/>
<evidence type="ECO:0000313" key="10">
    <source>
        <dbReference type="EMBL" id="MBD7947778.1"/>
    </source>
</evidence>
<name>A0ABR8RJ22_9GAMM</name>
<dbReference type="InterPro" id="IPR002912">
    <property type="entry name" value="ACT_dom"/>
</dbReference>
<dbReference type="InterPro" id="IPR027271">
    <property type="entry name" value="Acetolactate_synth/TF_NikR_C"/>
</dbReference>
<comment type="function">
    <text evidence="8">Catalyzes the conversion of 2 pyruvate molecules into acetolactate in the first common step of the biosynthetic pathway of the branched-amino acids such as leucine, isoleucine, and valine.</text>
</comment>
<sequence>MQQQHLISVLMENEAGSLSRLVGLFSQRGYNIETLNVAPTDDPSISRLTVTTITSPERIEQITKQLHKLIEVVKVLNLTDNVHVERELMLIKVRASGGVREEIKRSADIFRAQIVDVNSNLYTIQIVGDKAKLDGFIDVIGRERIMEVVRSGVIGIARGEKTLSL</sequence>
<dbReference type="InterPro" id="IPR045865">
    <property type="entry name" value="ACT-like_dom_sf"/>
</dbReference>
<gene>
    <name evidence="10" type="primary">ilvN</name>
    <name evidence="10" type="ORF">H9653_07075</name>
</gene>
<evidence type="ECO:0000256" key="1">
    <source>
        <dbReference type="ARBA" id="ARBA00004974"/>
    </source>
</evidence>
<comment type="pathway">
    <text evidence="1 8">Amino-acid biosynthesis; L-isoleucine biosynthesis; L-isoleucine from 2-oxobutanoate: step 1/4.</text>
</comment>
<feature type="domain" description="ACT" evidence="9">
    <location>
        <begin position="6"/>
        <end position="80"/>
    </location>
</feature>
<comment type="catalytic activity">
    <reaction evidence="7 8">
        <text>2 pyruvate + H(+) = (2S)-2-acetolactate + CO2</text>
        <dbReference type="Rhea" id="RHEA:25249"/>
        <dbReference type="ChEBI" id="CHEBI:15361"/>
        <dbReference type="ChEBI" id="CHEBI:15378"/>
        <dbReference type="ChEBI" id="CHEBI:16526"/>
        <dbReference type="ChEBI" id="CHEBI:58476"/>
        <dbReference type="EC" id="2.2.1.6"/>
    </reaction>
</comment>
<dbReference type="Gene3D" id="3.30.70.1150">
    <property type="entry name" value="ACT-like. Chain A, domain 2"/>
    <property type="match status" value="1"/>
</dbReference>
<dbReference type="Proteomes" id="UP000606724">
    <property type="component" value="Unassembled WGS sequence"/>
</dbReference>
<comment type="caution">
    <text evidence="10">The sequence shown here is derived from an EMBL/GenBank/DDBJ whole genome shotgun (WGS) entry which is preliminary data.</text>
</comment>
<protein>
    <recommendedName>
        <fullName evidence="8">Acetolactate synthase small subunit</fullName>
        <shortName evidence="8">AHAS</shortName>
        <shortName evidence="8">ALS</shortName>
        <ecNumber evidence="8">2.2.1.6</ecNumber>
    </recommendedName>
    <alternativeName>
        <fullName evidence="8">Acetohydroxy-acid synthase small subunit</fullName>
    </alternativeName>
</protein>
<dbReference type="PANTHER" id="PTHR30239">
    <property type="entry name" value="ACETOLACTATE SYNTHASE SMALL SUBUNIT"/>
    <property type="match status" value="1"/>
</dbReference>
<dbReference type="RefSeq" id="WP_068408422.1">
    <property type="nucleotide sequence ID" value="NZ_JACSQR010000016.1"/>
</dbReference>
<dbReference type="Pfam" id="PF10369">
    <property type="entry name" value="ALS_ss_C"/>
    <property type="match status" value="1"/>
</dbReference>
<dbReference type="SUPFAM" id="SSF55021">
    <property type="entry name" value="ACT-like"/>
    <property type="match status" value="2"/>
</dbReference>
<dbReference type="InterPro" id="IPR019455">
    <property type="entry name" value="Acetolactate_synth_ssu_C"/>
</dbReference>
<comment type="subunit">
    <text evidence="4 8">Dimer of large and small chains.</text>
</comment>
<dbReference type="Gene3D" id="3.30.70.260">
    <property type="match status" value="1"/>
</dbReference>
<evidence type="ECO:0000256" key="3">
    <source>
        <dbReference type="ARBA" id="ARBA00006341"/>
    </source>
</evidence>
<keyword evidence="11" id="KW-1185">Reference proteome</keyword>
<dbReference type="NCBIfam" id="TIGR00119">
    <property type="entry name" value="acolac_sm"/>
    <property type="match status" value="1"/>
</dbReference>
<comment type="similarity">
    <text evidence="3 8">Belongs to the acetolactate synthase small subunit family.</text>
</comment>
<organism evidence="10 11">
    <name type="scientific">Psychrobacter communis</name>
    <dbReference type="NCBI Taxonomy" id="2762238"/>
    <lineage>
        <taxon>Bacteria</taxon>
        <taxon>Pseudomonadati</taxon>
        <taxon>Pseudomonadota</taxon>
        <taxon>Gammaproteobacteria</taxon>
        <taxon>Moraxellales</taxon>
        <taxon>Moraxellaceae</taxon>
        <taxon>Psychrobacter</taxon>
    </lineage>
</organism>
<keyword evidence="6 8" id="KW-0100">Branched-chain amino acid biosynthesis</keyword>
<dbReference type="Pfam" id="PF22629">
    <property type="entry name" value="ACT_AHAS_ss"/>
    <property type="match status" value="1"/>
</dbReference>
<evidence type="ECO:0000256" key="4">
    <source>
        <dbReference type="ARBA" id="ARBA00011744"/>
    </source>
</evidence>
<dbReference type="NCBIfam" id="NF008864">
    <property type="entry name" value="PRK11895.1"/>
    <property type="match status" value="1"/>
</dbReference>
<evidence type="ECO:0000313" key="11">
    <source>
        <dbReference type="Proteomes" id="UP000606724"/>
    </source>
</evidence>
<dbReference type="InterPro" id="IPR039557">
    <property type="entry name" value="AHAS_ACT"/>
</dbReference>
<keyword evidence="8 10" id="KW-0808">Transferase</keyword>
<evidence type="ECO:0000256" key="5">
    <source>
        <dbReference type="ARBA" id="ARBA00022605"/>
    </source>
</evidence>
<evidence type="ECO:0000256" key="8">
    <source>
        <dbReference type="RuleBase" id="RU368092"/>
    </source>
</evidence>
<dbReference type="GO" id="GO:0003984">
    <property type="term" value="F:acetolactate synthase activity"/>
    <property type="evidence" value="ECO:0007669"/>
    <property type="project" value="UniProtKB-EC"/>
</dbReference>
<evidence type="ECO:0000259" key="9">
    <source>
        <dbReference type="PROSITE" id="PS51671"/>
    </source>
</evidence>
<evidence type="ECO:0000256" key="2">
    <source>
        <dbReference type="ARBA" id="ARBA00005025"/>
    </source>
</evidence>
<dbReference type="EC" id="2.2.1.6" evidence="8"/>
<proteinExistence type="inferred from homology"/>
<dbReference type="PROSITE" id="PS51671">
    <property type="entry name" value="ACT"/>
    <property type="match status" value="1"/>
</dbReference>
<keyword evidence="5 8" id="KW-0028">Amino-acid biosynthesis</keyword>
<evidence type="ECO:0000256" key="7">
    <source>
        <dbReference type="ARBA" id="ARBA00048670"/>
    </source>
</evidence>
<dbReference type="CDD" id="cd04878">
    <property type="entry name" value="ACT_AHAS"/>
    <property type="match status" value="1"/>
</dbReference>
<dbReference type="PANTHER" id="PTHR30239:SF0">
    <property type="entry name" value="ACETOLACTATE SYNTHASE SMALL SUBUNIT 1, CHLOROPLASTIC"/>
    <property type="match status" value="1"/>
</dbReference>
<dbReference type="InterPro" id="IPR054480">
    <property type="entry name" value="AHAS_small-like_ACT"/>
</dbReference>
<evidence type="ECO:0000256" key="6">
    <source>
        <dbReference type="ARBA" id="ARBA00023304"/>
    </source>
</evidence>
<accession>A0ABR8RJ22</accession>
<reference evidence="10 11" key="1">
    <citation type="submission" date="2020-08" db="EMBL/GenBank/DDBJ databases">
        <title>A Genomic Blueprint of the Chicken Gut Microbiome.</title>
        <authorList>
            <person name="Gilroy R."/>
            <person name="Ravi A."/>
            <person name="Getino M."/>
            <person name="Pursley I."/>
            <person name="Horton D.L."/>
            <person name="Alikhan N.-F."/>
            <person name="Baker D."/>
            <person name="Gharbi K."/>
            <person name="Hall N."/>
            <person name="Watson M."/>
            <person name="Adriaenssens E.M."/>
            <person name="Foster-Nyarko E."/>
            <person name="Jarju S."/>
            <person name="Secka A."/>
            <person name="Antonio M."/>
            <person name="Oren A."/>
            <person name="Chaudhuri R."/>
            <person name="La Ragione R.M."/>
            <person name="Hildebrand F."/>
            <person name="Pallen M.J."/>
        </authorList>
    </citation>
    <scope>NUCLEOTIDE SEQUENCE [LARGE SCALE GENOMIC DNA]</scope>
    <source>
        <strain evidence="10 11">Sa4CVA2</strain>
    </source>
</reference>
<comment type="pathway">
    <text evidence="2 8">Amino-acid biosynthesis; L-valine biosynthesis; L-valine from pyruvate: step 1/4.</text>
</comment>